<comment type="caution">
    <text evidence="3">The sequence shown here is derived from an EMBL/GenBank/DDBJ whole genome shotgun (WGS) entry which is preliminary data.</text>
</comment>
<accession>A0A7J6T5J4</accession>
<feature type="region of interest" description="Disordered" evidence="2">
    <location>
        <begin position="371"/>
        <end position="400"/>
    </location>
</feature>
<dbReference type="PANTHER" id="PTHR14614:SF132">
    <property type="entry name" value="PROTEIN-LYSINE METHYLTRANSFERASE C42C1.13"/>
    <property type="match status" value="1"/>
</dbReference>
<feature type="non-terminal residue" evidence="3">
    <location>
        <position position="866"/>
    </location>
</feature>
<dbReference type="SUPFAM" id="SSF53335">
    <property type="entry name" value="S-adenosyl-L-methionine-dependent methyltransferases"/>
    <property type="match status" value="1"/>
</dbReference>
<keyword evidence="4" id="KW-1185">Reference proteome</keyword>
<dbReference type="AlphaFoldDB" id="A0A7J6T5J4"/>
<proteinExistence type="predicted"/>
<dbReference type="Gene3D" id="3.40.50.150">
    <property type="entry name" value="Vaccinia Virus protein VP39"/>
    <property type="match status" value="1"/>
</dbReference>
<dbReference type="InterPro" id="IPR029063">
    <property type="entry name" value="SAM-dependent_MTases_sf"/>
</dbReference>
<feature type="coiled-coil region" evidence="1">
    <location>
        <begin position="449"/>
        <end position="515"/>
    </location>
</feature>
<evidence type="ECO:0000313" key="4">
    <source>
        <dbReference type="Proteomes" id="UP000553632"/>
    </source>
</evidence>
<dbReference type="EMBL" id="JABANO010013767">
    <property type="protein sequence ID" value="KAF4739680.1"/>
    <property type="molecule type" value="Genomic_DNA"/>
</dbReference>
<dbReference type="InterPro" id="IPR019410">
    <property type="entry name" value="Methyltransf_16"/>
</dbReference>
<dbReference type="PANTHER" id="PTHR14614">
    <property type="entry name" value="HEPATOCELLULAR CARCINOMA-ASSOCIATED ANTIGEN"/>
    <property type="match status" value="1"/>
</dbReference>
<organism evidence="3 4">
    <name type="scientific">Perkinsus olseni</name>
    <name type="common">Perkinsus atlanticus</name>
    <dbReference type="NCBI Taxonomy" id="32597"/>
    <lineage>
        <taxon>Eukaryota</taxon>
        <taxon>Sar</taxon>
        <taxon>Alveolata</taxon>
        <taxon>Perkinsozoa</taxon>
        <taxon>Perkinsea</taxon>
        <taxon>Perkinsida</taxon>
        <taxon>Perkinsidae</taxon>
        <taxon>Perkinsus</taxon>
    </lineage>
</organism>
<gene>
    <name evidence="3" type="ORF">FOZ63_031205</name>
</gene>
<name>A0A7J6T5J4_PEROL</name>
<keyword evidence="1" id="KW-0175">Coiled coil</keyword>
<evidence type="ECO:0000256" key="2">
    <source>
        <dbReference type="SAM" id="MobiDB-lite"/>
    </source>
</evidence>
<protein>
    <submittedName>
        <fullName evidence="3">Uncharacterized protein</fullName>
    </submittedName>
</protein>
<dbReference type="Pfam" id="PF10294">
    <property type="entry name" value="Methyltransf_16"/>
    <property type="match status" value="1"/>
</dbReference>
<dbReference type="Gene3D" id="1.10.287.1490">
    <property type="match status" value="1"/>
</dbReference>
<reference evidence="3 4" key="1">
    <citation type="submission" date="2020-04" db="EMBL/GenBank/DDBJ databases">
        <title>Perkinsus olseni comparative genomics.</title>
        <authorList>
            <person name="Bogema D.R."/>
        </authorList>
    </citation>
    <scope>NUCLEOTIDE SEQUENCE [LARGE SCALE GENOMIC DNA]</scope>
    <source>
        <strain evidence="3 4">ATCC PRA-207</strain>
    </source>
</reference>
<dbReference type="CDD" id="cd02440">
    <property type="entry name" value="AdoMet_MTases"/>
    <property type="match status" value="1"/>
</dbReference>
<dbReference type="Proteomes" id="UP000553632">
    <property type="component" value="Unassembled WGS sequence"/>
</dbReference>
<feature type="compositionally biased region" description="Low complexity" evidence="2">
    <location>
        <begin position="388"/>
        <end position="397"/>
    </location>
</feature>
<sequence>MAVDVEPLELGDLKSISIDLGSVAKALQQIAAHQNATAEKASTSWEEIEKIRTQFEENSGVTARLTAQVAEMMEKSDAMAERLRELEGRDFGGLQGKIDGHDEVIRDLREKVAGVDPPLAKLELQQSELLSKFAVLENKVSESGDAVRTVKASWENTMKPSVDELSGKVKELASTVSGVVEDVEHVRKDINQKYGDSLWSEIRNAVERVNKKEFKEVEQRIELNSAKWHERSKQLLTYTRDHILTAVACEFHQRRLQHHVFSLWFQTQWEAMRRRAAMRKLGKIFHDHQRAALSRWRRKAEFEGLREGMESEVSGAKQEVENLINKDIAILRESTAEEMQMKIGPEELERRTNEARIEEVEEWIRHMDTLPHAAEEPPGGEGVVANVSSRSSSSRASSPREMIEGRLIELREGIEAAFAAVREVKEVALPREYATKEMVLQCTRDALELHKLYQQLESAKADRAELDAALLESQNHSRQLDASIGGKVELLTTQLREAEEKSRKLEQSCASTESSLGEQREVVERMKDTLAKLAEFTQELIDRFLGEGSVPHDAEHLSNLTYMVRTGGGYEPRHFTTLGASGETETVINIPSVEGEESQIDRYLKHARSVIERASSASSSRIRSSSAGGGRTRELIQPAGAAVATPANGISRVKFRGSLCRGFYGTDPDGIGIGSSDIQHLGDGNGRKLKILLVDPVMSFAGLHDDGPVRANGFRTYDGESDGKKFSVIIPQEISNDDRDPTGWMLWPAARCFADYLSLRPEIVRGKDVLELGSGTGFGGIASYMMGAKSVTLTDLPEGLKRLRESCRCNGLESVEEVQVHACPWGDMAAVDELPRKQYDVVLCCEVLYKQGEDVYEALMQTIRKT</sequence>
<evidence type="ECO:0000256" key="1">
    <source>
        <dbReference type="SAM" id="Coils"/>
    </source>
</evidence>
<evidence type="ECO:0000313" key="3">
    <source>
        <dbReference type="EMBL" id="KAF4739680.1"/>
    </source>
</evidence>